<dbReference type="GO" id="GO:0030674">
    <property type="term" value="F:protein-macromolecule adaptor activity"/>
    <property type="evidence" value="ECO:0007669"/>
    <property type="project" value="InterPro"/>
</dbReference>
<dbReference type="Pfam" id="PF06140">
    <property type="entry name" value="Ifi-6-16"/>
    <property type="match status" value="1"/>
</dbReference>
<evidence type="ECO:0000256" key="6">
    <source>
        <dbReference type="ARBA" id="ARBA00022989"/>
    </source>
</evidence>
<dbReference type="InterPro" id="IPR038213">
    <property type="entry name" value="IFI6/IFI27-like_sf"/>
</dbReference>
<dbReference type="Pfam" id="PF06268">
    <property type="entry name" value="Fascin"/>
    <property type="match status" value="1"/>
</dbReference>
<evidence type="ECO:0000256" key="7">
    <source>
        <dbReference type="ARBA" id="ARBA00023136"/>
    </source>
</evidence>
<feature type="domain" description="Fascin-like" evidence="9">
    <location>
        <begin position="277"/>
        <end position="376"/>
    </location>
</feature>
<keyword evidence="8" id="KW-0009">Actin-binding</keyword>
<dbReference type="EMBL" id="HBGV01013035">
    <property type="protein sequence ID" value="CAD9502131.1"/>
    <property type="molecule type" value="Transcribed_RNA"/>
</dbReference>
<keyword evidence="4" id="KW-0963">Cytoplasm</keyword>
<protein>
    <recommendedName>
        <fullName evidence="9">Fascin-like domain-containing protein</fullName>
    </recommendedName>
</protein>
<evidence type="ECO:0000259" key="9">
    <source>
        <dbReference type="Pfam" id="PF06268"/>
    </source>
</evidence>
<sequence length="537" mass="57717">MPFPCMESPRCFISSIGHDVRLECDSSGKLSTTRKRMHWAEWKIVELQSNENVLLQSASHGHFLYLDEAGQLSSTKDEKIPTCKWSFKPSPHGGLFIISASSQKNLACYGKDVYTSKNQSGARESWKLEFLSGELCFMSLPEFDKRLTCDVFGKLSATTKWKGWEVWRFIEIGGGDVIITSWTHKEKVLCSNGEGHVFTTEKETGSGEMWRVERAPSDDGVVISSVSHNRRLGFDGETFFTANAAEHKFINWHLEAAHKHKYHVSICSNGERIECGGMEVFLSSPKNKEPQEWLFESAGDGLVTLFSSRHNKYLSSKSNGEVALAESISGDEHWQINESKDGGAVILSKVHGRKLSSNDKKQLCTVLENDSCSSTWHLGPCMPETITGKQMWIKGLGIAVGAAATVAAPFAVMGAVGAMGFTAGGIASGSVAAGMMSAEAIAAGGGVVAGGTVATLQSIGAAGLGFAGTSAALSAGALVGGSIAGATGAMAHGAKEKVTLEGGEQSNKKRWMKRPFCDWRSWSPNQEMQGESGTCCM</sequence>
<accession>A0A7S2HW41</accession>
<evidence type="ECO:0000256" key="1">
    <source>
        <dbReference type="ARBA" id="ARBA00004141"/>
    </source>
</evidence>
<comment type="similarity">
    <text evidence="3">Belongs to the IFI6/IFI27 family.</text>
</comment>
<dbReference type="AlphaFoldDB" id="A0A7S2HW41"/>
<evidence type="ECO:0000256" key="3">
    <source>
        <dbReference type="ARBA" id="ARBA00007262"/>
    </source>
</evidence>
<evidence type="ECO:0000256" key="2">
    <source>
        <dbReference type="ARBA" id="ARBA00004496"/>
    </source>
</evidence>
<dbReference type="InterPro" id="IPR009311">
    <property type="entry name" value="IFI6/IFI27-like"/>
</dbReference>
<dbReference type="GO" id="GO:0005737">
    <property type="term" value="C:cytoplasm"/>
    <property type="evidence" value="ECO:0007669"/>
    <property type="project" value="UniProtKB-SubCell"/>
</dbReference>
<dbReference type="Gene3D" id="6.10.110.10">
    <property type="match status" value="1"/>
</dbReference>
<proteinExistence type="inferred from homology"/>
<organism evidence="10">
    <name type="scientific">Helicotheca tamesis</name>
    <dbReference type="NCBI Taxonomy" id="374047"/>
    <lineage>
        <taxon>Eukaryota</taxon>
        <taxon>Sar</taxon>
        <taxon>Stramenopiles</taxon>
        <taxon>Ochrophyta</taxon>
        <taxon>Bacillariophyta</taxon>
        <taxon>Mediophyceae</taxon>
        <taxon>Lithodesmiophycidae</taxon>
        <taxon>Lithodesmiales</taxon>
        <taxon>Lithodesmiaceae</taxon>
        <taxon>Helicotheca</taxon>
    </lineage>
</organism>
<dbReference type="GO" id="GO:0051015">
    <property type="term" value="F:actin filament binding"/>
    <property type="evidence" value="ECO:0007669"/>
    <property type="project" value="InterPro"/>
</dbReference>
<dbReference type="InterPro" id="IPR022768">
    <property type="entry name" value="Fascin-like_dom"/>
</dbReference>
<keyword evidence="7" id="KW-0472">Membrane</keyword>
<reference evidence="10" key="1">
    <citation type="submission" date="2021-01" db="EMBL/GenBank/DDBJ databases">
        <authorList>
            <person name="Corre E."/>
            <person name="Pelletier E."/>
            <person name="Niang G."/>
            <person name="Scheremetjew M."/>
            <person name="Finn R."/>
            <person name="Kale V."/>
            <person name="Holt S."/>
            <person name="Cochrane G."/>
            <person name="Meng A."/>
            <person name="Brown T."/>
            <person name="Cohen L."/>
        </authorList>
    </citation>
    <scope>NUCLEOTIDE SEQUENCE</scope>
    <source>
        <strain evidence="10">CCMP826</strain>
    </source>
</reference>
<dbReference type="SUPFAM" id="SSF50405">
    <property type="entry name" value="Actin-crosslinking proteins"/>
    <property type="match status" value="2"/>
</dbReference>
<gene>
    <name evidence="10" type="ORF">HTAM1171_LOCUS7951</name>
</gene>
<dbReference type="InterPro" id="IPR008999">
    <property type="entry name" value="Actin-crosslinking"/>
</dbReference>
<keyword evidence="5" id="KW-0812">Transmembrane</keyword>
<dbReference type="GO" id="GO:0016020">
    <property type="term" value="C:membrane"/>
    <property type="evidence" value="ECO:0007669"/>
    <property type="project" value="UniProtKB-SubCell"/>
</dbReference>
<evidence type="ECO:0000313" key="10">
    <source>
        <dbReference type="EMBL" id="CAD9502131.1"/>
    </source>
</evidence>
<evidence type="ECO:0000256" key="5">
    <source>
        <dbReference type="ARBA" id="ARBA00022692"/>
    </source>
</evidence>
<name>A0A7S2HW41_9STRA</name>
<dbReference type="Gene3D" id="2.80.10.50">
    <property type="match status" value="3"/>
</dbReference>
<keyword evidence="6" id="KW-1133">Transmembrane helix</keyword>
<dbReference type="PANTHER" id="PTHR16932:SF18">
    <property type="entry name" value="INTERFERON, ALPHA-INDUCIBLE PROTEIN 27-LIKE 2"/>
    <property type="match status" value="1"/>
</dbReference>
<evidence type="ECO:0000256" key="4">
    <source>
        <dbReference type="ARBA" id="ARBA00022490"/>
    </source>
</evidence>
<evidence type="ECO:0000256" key="8">
    <source>
        <dbReference type="ARBA" id="ARBA00023203"/>
    </source>
</evidence>
<dbReference type="PANTHER" id="PTHR16932">
    <property type="entry name" value="INTERFERON ALPHA-INDUCIBLE PROTEIN 27"/>
    <property type="match status" value="1"/>
</dbReference>
<comment type="subcellular location">
    <subcellularLocation>
        <location evidence="2">Cytoplasm</location>
    </subcellularLocation>
    <subcellularLocation>
        <location evidence="1">Membrane</location>
        <topology evidence="1">Multi-pass membrane protein</topology>
    </subcellularLocation>
</comment>